<dbReference type="AlphaFoldDB" id="A0A085LJG7"/>
<dbReference type="EMBL" id="KL363762">
    <property type="protein sequence ID" value="KFD45113.1"/>
    <property type="molecule type" value="Genomic_DNA"/>
</dbReference>
<evidence type="ECO:0000313" key="2">
    <source>
        <dbReference type="Proteomes" id="UP000030764"/>
    </source>
</evidence>
<evidence type="ECO:0000313" key="1">
    <source>
        <dbReference type="EMBL" id="KFD45113.1"/>
    </source>
</evidence>
<gene>
    <name evidence="1" type="ORF">M513_14009</name>
</gene>
<keyword evidence="2" id="KW-1185">Reference proteome</keyword>
<accession>A0A085LJG7</accession>
<proteinExistence type="predicted"/>
<sequence length="163" mass="19605">MMLVHLSYNYTTHEYRRATGNHSLSTFPVYRSYNTHMDGYNRMIGGRKAGMHVTVNRKYDFCTYRCQSMRGKHNGQLLFTRGRYDSCMYQYRSIRRNYTDRLLIRHRSYVYLTHCAEQIREIKVKQTMHFFLQFSHNSLCPFPLITAHPYVGRASQFQKQSNF</sequence>
<reference evidence="1 2" key="1">
    <citation type="journal article" date="2014" name="Nat. Genet.">
        <title>Genome and transcriptome of the porcine whipworm Trichuris suis.</title>
        <authorList>
            <person name="Jex A.R."/>
            <person name="Nejsum P."/>
            <person name="Schwarz E.M."/>
            <person name="Hu L."/>
            <person name="Young N.D."/>
            <person name="Hall R.S."/>
            <person name="Korhonen P.K."/>
            <person name="Liao S."/>
            <person name="Thamsborg S."/>
            <person name="Xia J."/>
            <person name="Xu P."/>
            <person name="Wang S."/>
            <person name="Scheerlinck J.P."/>
            <person name="Hofmann A."/>
            <person name="Sternberg P.W."/>
            <person name="Wang J."/>
            <person name="Gasser R.B."/>
        </authorList>
    </citation>
    <scope>NUCLEOTIDE SEQUENCE [LARGE SCALE GENOMIC DNA]</scope>
    <source>
        <strain evidence="1">DCEP-RM93M</strain>
    </source>
</reference>
<protein>
    <submittedName>
        <fullName evidence="1">Uncharacterized protein</fullName>
    </submittedName>
</protein>
<name>A0A085LJG7_9BILA</name>
<dbReference type="Proteomes" id="UP000030764">
    <property type="component" value="Unassembled WGS sequence"/>
</dbReference>
<organism evidence="1 2">
    <name type="scientific">Trichuris suis</name>
    <name type="common">pig whipworm</name>
    <dbReference type="NCBI Taxonomy" id="68888"/>
    <lineage>
        <taxon>Eukaryota</taxon>
        <taxon>Metazoa</taxon>
        <taxon>Ecdysozoa</taxon>
        <taxon>Nematoda</taxon>
        <taxon>Enoplea</taxon>
        <taxon>Dorylaimia</taxon>
        <taxon>Trichinellida</taxon>
        <taxon>Trichuridae</taxon>
        <taxon>Trichuris</taxon>
    </lineage>
</organism>